<evidence type="ECO:0000313" key="2">
    <source>
        <dbReference type="EMBL" id="RPB19007.1"/>
    </source>
</evidence>
<evidence type="ECO:0000313" key="3">
    <source>
        <dbReference type="Proteomes" id="UP000267821"/>
    </source>
</evidence>
<organism evidence="2 3">
    <name type="scientific">Terfezia boudieri ATCC MYA-4762</name>
    <dbReference type="NCBI Taxonomy" id="1051890"/>
    <lineage>
        <taxon>Eukaryota</taxon>
        <taxon>Fungi</taxon>
        <taxon>Dikarya</taxon>
        <taxon>Ascomycota</taxon>
        <taxon>Pezizomycotina</taxon>
        <taxon>Pezizomycetes</taxon>
        <taxon>Pezizales</taxon>
        <taxon>Pezizaceae</taxon>
        <taxon>Terfezia</taxon>
    </lineage>
</organism>
<dbReference type="Proteomes" id="UP000267821">
    <property type="component" value="Unassembled WGS sequence"/>
</dbReference>
<reference evidence="2 3" key="1">
    <citation type="journal article" date="2018" name="Nat. Ecol. Evol.">
        <title>Pezizomycetes genomes reveal the molecular basis of ectomycorrhizal truffle lifestyle.</title>
        <authorList>
            <person name="Murat C."/>
            <person name="Payen T."/>
            <person name="Noel B."/>
            <person name="Kuo A."/>
            <person name="Morin E."/>
            <person name="Chen J."/>
            <person name="Kohler A."/>
            <person name="Krizsan K."/>
            <person name="Balestrini R."/>
            <person name="Da Silva C."/>
            <person name="Montanini B."/>
            <person name="Hainaut M."/>
            <person name="Levati E."/>
            <person name="Barry K.W."/>
            <person name="Belfiori B."/>
            <person name="Cichocki N."/>
            <person name="Clum A."/>
            <person name="Dockter R.B."/>
            <person name="Fauchery L."/>
            <person name="Guy J."/>
            <person name="Iotti M."/>
            <person name="Le Tacon F."/>
            <person name="Lindquist E.A."/>
            <person name="Lipzen A."/>
            <person name="Malagnac F."/>
            <person name="Mello A."/>
            <person name="Molinier V."/>
            <person name="Miyauchi S."/>
            <person name="Poulain J."/>
            <person name="Riccioni C."/>
            <person name="Rubini A."/>
            <person name="Sitrit Y."/>
            <person name="Splivallo R."/>
            <person name="Traeger S."/>
            <person name="Wang M."/>
            <person name="Zifcakova L."/>
            <person name="Wipf D."/>
            <person name="Zambonelli A."/>
            <person name="Paolocci F."/>
            <person name="Nowrousian M."/>
            <person name="Ottonello S."/>
            <person name="Baldrian P."/>
            <person name="Spatafora J.W."/>
            <person name="Henrissat B."/>
            <person name="Nagy L.G."/>
            <person name="Aury J.M."/>
            <person name="Wincker P."/>
            <person name="Grigoriev I.V."/>
            <person name="Bonfante P."/>
            <person name="Martin F.M."/>
        </authorList>
    </citation>
    <scope>NUCLEOTIDE SEQUENCE [LARGE SCALE GENOMIC DNA]</scope>
    <source>
        <strain evidence="2 3">ATCC MYA-4762</strain>
    </source>
</reference>
<proteinExistence type="predicted"/>
<protein>
    <submittedName>
        <fullName evidence="2">Uncharacterized protein</fullName>
    </submittedName>
</protein>
<feature type="region of interest" description="Disordered" evidence="1">
    <location>
        <begin position="151"/>
        <end position="172"/>
    </location>
</feature>
<sequence length="172" mass="19510">MTIWTQPRRMMARSMNKTYYRCDASSFQNRFFKVELYTRFVSLFSLILRSIIIAPLENNLTEDRDNTLFLSSLVHFLPTQKTRTIGTQPRRTMARSMNEQSTLVYSIARIKQLARNIKTIVSAAIKAIVPLAIKTIVPTVTGSSKRKLAPVAGSQSAHVSKKRKVNQGCKNS</sequence>
<accession>A0A3N4L7Z3</accession>
<dbReference type="InParanoid" id="A0A3N4L7Z3"/>
<dbReference type="AlphaFoldDB" id="A0A3N4L7Z3"/>
<keyword evidence="3" id="KW-1185">Reference proteome</keyword>
<evidence type="ECO:0000256" key="1">
    <source>
        <dbReference type="SAM" id="MobiDB-lite"/>
    </source>
</evidence>
<gene>
    <name evidence="2" type="ORF">L211DRAFT_853568</name>
</gene>
<name>A0A3N4L7Z3_9PEZI</name>
<dbReference type="EMBL" id="ML121601">
    <property type="protein sequence ID" value="RPB19007.1"/>
    <property type="molecule type" value="Genomic_DNA"/>
</dbReference>